<reference evidence="13 14" key="1">
    <citation type="journal article" date="2022" name="Gigascience">
        <title>A chromosome-level genome assembly and annotation of the desert horned lizard, Phrynosoma platyrhinos, provides insight into chromosomal rearrangements among reptiles.</title>
        <authorList>
            <person name="Koochekian N."/>
            <person name="Ascanio A."/>
            <person name="Farleigh K."/>
            <person name="Card D.C."/>
            <person name="Schield D.R."/>
            <person name="Castoe T.A."/>
            <person name="Jezkova T."/>
        </authorList>
    </citation>
    <scope>NUCLEOTIDE SEQUENCE [LARGE SCALE GENOMIC DNA]</scope>
    <source>
        <strain evidence="13">NK-2021</strain>
    </source>
</reference>
<comment type="caution">
    <text evidence="13">The sequence shown here is derived from an EMBL/GenBank/DDBJ whole genome shotgun (WGS) entry which is preliminary data.</text>
</comment>
<feature type="domain" description="Receptor ligand binding region" evidence="11">
    <location>
        <begin position="575"/>
        <end position="981"/>
    </location>
</feature>
<evidence type="ECO:0000256" key="8">
    <source>
        <dbReference type="ARBA" id="ARBA00023170"/>
    </source>
</evidence>
<feature type="domain" description="Receptor ligand binding region" evidence="11">
    <location>
        <begin position="10"/>
        <end position="386"/>
    </location>
</feature>
<evidence type="ECO:0000313" key="14">
    <source>
        <dbReference type="Proteomes" id="UP000826234"/>
    </source>
</evidence>
<keyword evidence="4" id="KW-0732">Signal</keyword>
<evidence type="ECO:0000256" key="2">
    <source>
        <dbReference type="ARBA" id="ARBA00022475"/>
    </source>
</evidence>
<dbReference type="PANTHER" id="PTHR24061">
    <property type="entry name" value="CALCIUM-SENSING RECEPTOR-RELATED"/>
    <property type="match status" value="1"/>
</dbReference>
<evidence type="ECO:0000259" key="11">
    <source>
        <dbReference type="Pfam" id="PF01094"/>
    </source>
</evidence>
<protein>
    <recommendedName>
        <fullName evidence="15">Vomeronasal type-2 receptor 26-like</fullName>
    </recommendedName>
</protein>
<dbReference type="InterPro" id="IPR011500">
    <property type="entry name" value="GPCR_3_9-Cys_dom"/>
</dbReference>
<keyword evidence="14" id="KW-1185">Reference proteome</keyword>
<evidence type="ECO:0000256" key="3">
    <source>
        <dbReference type="ARBA" id="ARBA00022692"/>
    </source>
</evidence>
<proteinExistence type="predicted"/>
<dbReference type="InterPro" id="IPR000068">
    <property type="entry name" value="GPCR_3_Ca_sens_rcpt-rel"/>
</dbReference>
<dbReference type="SUPFAM" id="SSF53822">
    <property type="entry name" value="Periplasmic binding protein-like I"/>
    <property type="match status" value="2"/>
</dbReference>
<dbReference type="EMBL" id="JAIPUX010000521">
    <property type="protein sequence ID" value="KAH0626325.1"/>
    <property type="molecule type" value="Genomic_DNA"/>
</dbReference>
<keyword evidence="7" id="KW-0472">Membrane</keyword>
<dbReference type="PANTHER" id="PTHR24061:SF599">
    <property type="entry name" value="G-PROTEIN COUPLED RECEPTORS FAMILY 3 PROFILE DOMAIN-CONTAINING PROTEIN"/>
    <property type="match status" value="1"/>
</dbReference>
<evidence type="ECO:0000256" key="6">
    <source>
        <dbReference type="ARBA" id="ARBA00023040"/>
    </source>
</evidence>
<keyword evidence="9" id="KW-0325">Glycoprotein</keyword>
<evidence type="ECO:0000256" key="9">
    <source>
        <dbReference type="ARBA" id="ARBA00023180"/>
    </source>
</evidence>
<name>A0ABQ7T9B0_PHRPL</name>
<evidence type="ECO:0008006" key="15">
    <source>
        <dbReference type="Google" id="ProtNLM"/>
    </source>
</evidence>
<keyword evidence="8" id="KW-0675">Receptor</keyword>
<comment type="subcellular location">
    <subcellularLocation>
        <location evidence="1">Cell membrane</location>
        <topology evidence="1">Multi-pass membrane protein</topology>
    </subcellularLocation>
</comment>
<keyword evidence="5" id="KW-1133">Transmembrane helix</keyword>
<dbReference type="InterPro" id="IPR028082">
    <property type="entry name" value="Peripla_BP_I"/>
</dbReference>
<evidence type="ECO:0000256" key="10">
    <source>
        <dbReference type="ARBA" id="ARBA00023224"/>
    </source>
</evidence>
<evidence type="ECO:0000256" key="4">
    <source>
        <dbReference type="ARBA" id="ARBA00022729"/>
    </source>
</evidence>
<keyword evidence="3" id="KW-0812">Transmembrane</keyword>
<evidence type="ECO:0000313" key="13">
    <source>
        <dbReference type="EMBL" id="KAH0626325.1"/>
    </source>
</evidence>
<keyword evidence="2" id="KW-1003">Cell membrane</keyword>
<keyword evidence="10" id="KW-0807">Transducer</keyword>
<dbReference type="InterPro" id="IPR038550">
    <property type="entry name" value="GPCR_3_9-Cys_sf"/>
</dbReference>
<dbReference type="InterPro" id="IPR000337">
    <property type="entry name" value="GPCR_3"/>
</dbReference>
<evidence type="ECO:0000256" key="5">
    <source>
        <dbReference type="ARBA" id="ARBA00022989"/>
    </source>
</evidence>
<dbReference type="PRINTS" id="PR00248">
    <property type="entry name" value="GPCRMGR"/>
</dbReference>
<dbReference type="Pfam" id="PF07562">
    <property type="entry name" value="NCD3G"/>
    <property type="match status" value="1"/>
</dbReference>
<dbReference type="Pfam" id="PF01094">
    <property type="entry name" value="ANF_receptor"/>
    <property type="match status" value="2"/>
</dbReference>
<feature type="domain" description="GPCR family 3 nine cysteines" evidence="12">
    <location>
        <begin position="494"/>
        <end position="534"/>
    </location>
</feature>
<gene>
    <name evidence="13" type="ORF">JD844_001248</name>
</gene>
<keyword evidence="6" id="KW-0297">G-protein coupled receptor</keyword>
<evidence type="ECO:0000259" key="12">
    <source>
        <dbReference type="Pfam" id="PF07562"/>
    </source>
</evidence>
<dbReference type="Gene3D" id="3.40.50.2300">
    <property type="match status" value="5"/>
</dbReference>
<evidence type="ECO:0000256" key="1">
    <source>
        <dbReference type="ARBA" id="ARBA00004651"/>
    </source>
</evidence>
<organism evidence="13 14">
    <name type="scientific">Phrynosoma platyrhinos</name>
    <name type="common">Desert horned lizard</name>
    <dbReference type="NCBI Taxonomy" id="52577"/>
    <lineage>
        <taxon>Eukaryota</taxon>
        <taxon>Metazoa</taxon>
        <taxon>Chordata</taxon>
        <taxon>Craniata</taxon>
        <taxon>Vertebrata</taxon>
        <taxon>Euteleostomi</taxon>
        <taxon>Lepidosauria</taxon>
        <taxon>Squamata</taxon>
        <taxon>Bifurcata</taxon>
        <taxon>Unidentata</taxon>
        <taxon>Episquamata</taxon>
        <taxon>Toxicofera</taxon>
        <taxon>Iguania</taxon>
        <taxon>Phrynosomatidae</taxon>
        <taxon>Phrynosomatinae</taxon>
        <taxon>Phrynosoma</taxon>
    </lineage>
</organism>
<dbReference type="Proteomes" id="UP000826234">
    <property type="component" value="Unassembled WGS sequence"/>
</dbReference>
<evidence type="ECO:0000256" key="7">
    <source>
        <dbReference type="ARBA" id="ARBA00023136"/>
    </source>
</evidence>
<dbReference type="Gene3D" id="2.10.50.30">
    <property type="entry name" value="GPCR, family 3, nine cysteines domain"/>
    <property type="match status" value="1"/>
</dbReference>
<sequence length="1026" mass="117314">MISKNYQHVLAFVFAIHEINADRELLPNITLGYKIYDNAFNPRRTYWTTLDLLFTRKRNPLNYNCIREGELMAVIGGLTPQNSIHMSHIFNTYKIPQLSYGSFDPVLKDKVRFPSFYQMVPNEDPQYAGIVQLFKHFGWNWIGLIISDDESGETFFQNLRPKLLQNQICIAWTMRIPTVTTLLPNKIIQEKLKPIRLILSLNKINVILVYGDRQSLEGLQIVLVFKEIFQKQPVETVWITTAQWDFTAASFGTEFITKTFNGTLSFALHTNLVPRFQDYLEKINPLKDSFFFLHEFWVTAFLCSFPLFNMTLLNKGNCTGKEKLANLPQTAFEMEMSGQSYSIYNAVYAIAHAIHAFCSSKAKQKATWGEINCKTIKMQPWQVTRQIPDPSMHPSIYPSNALFNHSLNKVLWAICNLLNVTTLKTPQSAGEEIFFGANGELESGYDLINLVTFPNGSFKRIRVGRMDSQVPAGKHFVIDENAVVWNHKFNETHPSSTCAESCHPGENRMIQQGKQICCYRCVPCPKHRISVNMDDILIGEFVSTAIAELSLNSFRGAVEHFTKGWILPKNYQLVLAFVFAIHEINKNDKLLPNLTLGLKIYENTFNPRRATATTLDLLFPGQRISPNYKCVEEKLVGIIGGFSSQNSIQMANILNAYKIPQLSYGSFDPVLSDKVQFPSFFQMVPDETSQYVGIIKLLYYFRWNWIALLLPEDESGERFLQTLSAVFIQKEICISWMQTIPIVKNYISSAFLQKKLGSIASSLLSNEINVILVYGDVQSVEGLRIILENYEFFQNHPMEKVWITTAQWDITVVFSDKPFTKKSFNGSLSFALHTNVVPGFQEYLENINPFQLNINHIHQFWHSTFLCSLPTYNLNIPGRDNCTGKEKLKYLPGSVFEMGMSGQSYSIYNAVYAVAHALHVLYALQTKRKAMGIENWNQLNVQPWQISSFLGSIRFNNSAGEEIILDGNRDLAAGYDIINLVTFHNHSFRKVQVGRMDPQAPAGKTFTINESAIIWNHKFKQVRTFK</sequence>
<accession>A0ABQ7T9B0</accession>
<dbReference type="InterPro" id="IPR001828">
    <property type="entry name" value="ANF_lig-bd_rcpt"/>
</dbReference>